<dbReference type="Proteomes" id="UP000046392">
    <property type="component" value="Unplaced"/>
</dbReference>
<evidence type="ECO:0000313" key="1">
    <source>
        <dbReference type="Proteomes" id="UP000046392"/>
    </source>
</evidence>
<protein>
    <submittedName>
        <fullName evidence="2">Uncharacterized protein</fullName>
    </submittedName>
</protein>
<organism evidence="1 2">
    <name type="scientific">Strongyloides papillosus</name>
    <name type="common">Intestinal threadworm</name>
    <dbReference type="NCBI Taxonomy" id="174720"/>
    <lineage>
        <taxon>Eukaryota</taxon>
        <taxon>Metazoa</taxon>
        <taxon>Ecdysozoa</taxon>
        <taxon>Nematoda</taxon>
        <taxon>Chromadorea</taxon>
        <taxon>Rhabditida</taxon>
        <taxon>Tylenchina</taxon>
        <taxon>Panagrolaimomorpha</taxon>
        <taxon>Strongyloidoidea</taxon>
        <taxon>Strongyloididae</taxon>
        <taxon>Strongyloides</taxon>
    </lineage>
</organism>
<sequence length="110" mass="12973">MYSFKLTGFYCFIKPKNMHLYIDIFTDLKPKVTRSGHNNFLVKNKDKDTLEKIRNHFLEMNGQMVWPEPDVPIKFAVGKKSTCTNNDARKECNTSTMNFKIIRQYFNISP</sequence>
<accession>A0A0N5C9L8</accession>
<name>A0A0N5C9L8_STREA</name>
<reference evidence="2" key="1">
    <citation type="submission" date="2017-02" db="UniProtKB">
        <authorList>
            <consortium name="WormBaseParasite"/>
        </authorList>
    </citation>
    <scope>IDENTIFICATION</scope>
</reference>
<dbReference type="AlphaFoldDB" id="A0A0N5C9L8"/>
<proteinExistence type="predicted"/>
<keyword evidence="1" id="KW-1185">Reference proteome</keyword>
<evidence type="ECO:0000313" key="2">
    <source>
        <dbReference type="WBParaSite" id="SPAL_0001459850.1"/>
    </source>
</evidence>
<dbReference type="WBParaSite" id="SPAL_0001459850.1">
    <property type="protein sequence ID" value="SPAL_0001459850.1"/>
    <property type="gene ID" value="SPAL_0001459850"/>
</dbReference>